<dbReference type="Proteomes" id="UP000019132">
    <property type="component" value="Unassembled WGS sequence"/>
</dbReference>
<name>K3WNJ2_GLOUD</name>
<keyword evidence="1" id="KW-0802">TPR repeat</keyword>
<dbReference type="InParanoid" id="K3WNJ2"/>
<reference evidence="3" key="1">
    <citation type="journal article" date="2010" name="Genome Biol.">
        <title>Genome sequence of the necrotrophic plant pathogen Pythium ultimum reveals original pathogenicity mechanisms and effector repertoire.</title>
        <authorList>
            <person name="Levesque C.A."/>
            <person name="Brouwer H."/>
            <person name="Cano L."/>
            <person name="Hamilton J.P."/>
            <person name="Holt C."/>
            <person name="Huitema E."/>
            <person name="Raffaele S."/>
            <person name="Robideau G.P."/>
            <person name="Thines M."/>
            <person name="Win J."/>
            <person name="Zerillo M.M."/>
            <person name="Beakes G.W."/>
            <person name="Boore J.L."/>
            <person name="Busam D."/>
            <person name="Dumas B."/>
            <person name="Ferriera S."/>
            <person name="Fuerstenberg S.I."/>
            <person name="Gachon C.M."/>
            <person name="Gaulin E."/>
            <person name="Govers F."/>
            <person name="Grenville-Briggs L."/>
            <person name="Horner N."/>
            <person name="Hostetler J."/>
            <person name="Jiang R.H."/>
            <person name="Johnson J."/>
            <person name="Krajaejun T."/>
            <person name="Lin H."/>
            <person name="Meijer H.J."/>
            <person name="Moore B."/>
            <person name="Morris P."/>
            <person name="Phuntmart V."/>
            <person name="Puiu D."/>
            <person name="Shetty J."/>
            <person name="Stajich J.E."/>
            <person name="Tripathy S."/>
            <person name="Wawra S."/>
            <person name="van West P."/>
            <person name="Whitty B.R."/>
            <person name="Coutinho P.M."/>
            <person name="Henrissat B."/>
            <person name="Martin F."/>
            <person name="Thomas P.D."/>
            <person name="Tyler B.M."/>
            <person name="De Vries R.P."/>
            <person name="Kamoun S."/>
            <person name="Yandell M."/>
            <person name="Tisserat N."/>
            <person name="Buell C.R."/>
        </authorList>
    </citation>
    <scope>NUCLEOTIDE SEQUENCE</scope>
    <source>
        <strain evidence="3">DAOM:BR144</strain>
    </source>
</reference>
<dbReference type="SUPFAM" id="SSF48452">
    <property type="entry name" value="TPR-like"/>
    <property type="match status" value="1"/>
</dbReference>
<dbReference type="EMBL" id="GL376604">
    <property type="status" value="NOT_ANNOTATED_CDS"/>
    <property type="molecule type" value="Genomic_DNA"/>
</dbReference>
<feature type="repeat" description="TPR" evidence="1">
    <location>
        <begin position="158"/>
        <end position="191"/>
    </location>
</feature>
<evidence type="ECO:0000313" key="3">
    <source>
        <dbReference type="Proteomes" id="UP000019132"/>
    </source>
</evidence>
<evidence type="ECO:0000256" key="1">
    <source>
        <dbReference type="PROSITE-ProRule" id="PRU00339"/>
    </source>
</evidence>
<dbReference type="PROSITE" id="PS50005">
    <property type="entry name" value="TPR"/>
    <property type="match status" value="1"/>
</dbReference>
<sequence>MEAIERETILIKCVEYTNTLLLNKHIAEGEMHMIVLYMHARLNELLAASTTSAGGGAMAAQVARENADRSFEELFKIALARRIVPTHTNFPPLGLTWKTWITKSDTFIVWAGYFHDQNEAIPAADALSRALDLLEVPLRHAAVDIPRKNTSEQSRSRLSLYLALGRNYYQCNHMEKAIRSMEAVFEMNPYHEEARASLGAWFPAKWK</sequence>
<dbReference type="Gene3D" id="1.25.40.10">
    <property type="entry name" value="Tetratricopeptide repeat domain"/>
    <property type="match status" value="1"/>
</dbReference>
<dbReference type="VEuPathDB" id="FungiDB:PYU1_G006522"/>
<dbReference type="InterPro" id="IPR019734">
    <property type="entry name" value="TPR_rpt"/>
</dbReference>
<protein>
    <submittedName>
        <fullName evidence="2">Uncharacterized protein</fullName>
    </submittedName>
</protein>
<dbReference type="InterPro" id="IPR011990">
    <property type="entry name" value="TPR-like_helical_dom_sf"/>
</dbReference>
<dbReference type="EnsemblProtists" id="PYU1_T006534">
    <property type="protein sequence ID" value="PYU1_T006534"/>
    <property type="gene ID" value="PYU1_G006522"/>
</dbReference>
<dbReference type="HOGENOM" id="CLU_1328694_0_0_1"/>
<reference evidence="2" key="3">
    <citation type="submission" date="2015-02" db="UniProtKB">
        <authorList>
            <consortium name="EnsemblProtists"/>
        </authorList>
    </citation>
    <scope>IDENTIFICATION</scope>
    <source>
        <strain evidence="2">DAOM BR144</strain>
    </source>
</reference>
<reference evidence="3" key="2">
    <citation type="submission" date="2010-04" db="EMBL/GenBank/DDBJ databases">
        <authorList>
            <person name="Buell R."/>
            <person name="Hamilton J."/>
            <person name="Hostetler J."/>
        </authorList>
    </citation>
    <scope>NUCLEOTIDE SEQUENCE [LARGE SCALE GENOMIC DNA]</scope>
    <source>
        <strain evidence="3">DAOM:BR144</strain>
    </source>
</reference>
<evidence type="ECO:0000313" key="2">
    <source>
        <dbReference type="EnsemblProtists" id="PYU1_T006534"/>
    </source>
</evidence>
<accession>K3WNJ2</accession>
<dbReference type="STRING" id="431595.K3WNJ2"/>
<proteinExistence type="predicted"/>
<dbReference type="eggNOG" id="ENOG502SQ66">
    <property type="taxonomic scope" value="Eukaryota"/>
</dbReference>
<dbReference type="AlphaFoldDB" id="K3WNJ2"/>
<keyword evidence="3" id="KW-1185">Reference proteome</keyword>
<organism evidence="2 3">
    <name type="scientific">Globisporangium ultimum (strain ATCC 200006 / CBS 805.95 / DAOM BR144)</name>
    <name type="common">Pythium ultimum</name>
    <dbReference type="NCBI Taxonomy" id="431595"/>
    <lineage>
        <taxon>Eukaryota</taxon>
        <taxon>Sar</taxon>
        <taxon>Stramenopiles</taxon>
        <taxon>Oomycota</taxon>
        <taxon>Peronosporomycetes</taxon>
        <taxon>Pythiales</taxon>
        <taxon>Pythiaceae</taxon>
        <taxon>Globisporangium</taxon>
    </lineage>
</organism>